<proteinExistence type="predicted"/>
<evidence type="ECO:0000256" key="1">
    <source>
        <dbReference type="SAM" id="MobiDB-lite"/>
    </source>
</evidence>
<dbReference type="Pfam" id="PF02620">
    <property type="entry name" value="YceD"/>
    <property type="match status" value="1"/>
</dbReference>
<feature type="compositionally biased region" description="Basic and acidic residues" evidence="1">
    <location>
        <begin position="155"/>
        <end position="174"/>
    </location>
</feature>
<gene>
    <name evidence="2" type="primary">ylbN</name>
    <name evidence="2" type="ORF">ERS140147_01256</name>
</gene>
<dbReference type="Proteomes" id="UP000044616">
    <property type="component" value="Unassembled WGS sequence"/>
</dbReference>
<dbReference type="RefSeq" id="WP_047530501.1">
    <property type="nucleotide sequence ID" value="NZ_CCEH01000009.1"/>
</dbReference>
<reference evidence="2 3" key="1">
    <citation type="submission" date="2014-05" db="EMBL/GenBank/DDBJ databases">
        <authorList>
            <person name="Aslett A.Martin."/>
            <person name="De Silva Nishadi"/>
        </authorList>
    </citation>
    <scope>NUCLEOTIDE SEQUENCE [LARGE SCALE GENOMIC DNA]</scope>
</reference>
<name>A0A077UID2_9STAP</name>
<accession>A0A077UID2</accession>
<dbReference type="AlphaFoldDB" id="A0A077UID2"/>
<organism evidence="2 3">
    <name type="scientific">Staphylococcus schweitzeri</name>
    <dbReference type="NCBI Taxonomy" id="1654388"/>
    <lineage>
        <taxon>Bacteria</taxon>
        <taxon>Bacillati</taxon>
        <taxon>Bacillota</taxon>
        <taxon>Bacilli</taxon>
        <taxon>Bacillales</taxon>
        <taxon>Staphylococcaceae</taxon>
        <taxon>Staphylococcus</taxon>
    </lineage>
</organism>
<sequence length="185" mass="21419">MKWSITQLRKYQGKPFEFDQTVSFDNLKESLDLIDLSPITIQGQLTIKSTEVVADIHITGMYTMPCARTLVPVEVPLDVTSTEVFDLEGYNQYSDDQDDVDEHYHIIKDGMVNLKDIVEDIIIIEKPMRAYSEQSDQMLTVGNGWEVIDEDQLDELAKQQEQDDSESRQVDPRLQKLQQLYDKEQ</sequence>
<evidence type="ECO:0000313" key="2">
    <source>
        <dbReference type="EMBL" id="CDR28130.1"/>
    </source>
</evidence>
<dbReference type="InterPro" id="IPR003772">
    <property type="entry name" value="YceD"/>
</dbReference>
<protein>
    <submittedName>
        <fullName evidence="2">YlbN-like protein</fullName>
    </submittedName>
</protein>
<evidence type="ECO:0000313" key="3">
    <source>
        <dbReference type="Proteomes" id="UP000044616"/>
    </source>
</evidence>
<dbReference type="EMBL" id="CCEH01000009">
    <property type="protein sequence ID" value="CDR28130.1"/>
    <property type="molecule type" value="Genomic_DNA"/>
</dbReference>
<feature type="region of interest" description="Disordered" evidence="1">
    <location>
        <begin position="152"/>
        <end position="185"/>
    </location>
</feature>